<dbReference type="EMBL" id="GG677256">
    <property type="protein sequence ID" value="EER10714.1"/>
    <property type="molecule type" value="Genomic_DNA"/>
</dbReference>
<dbReference type="RefSeq" id="XP_002778919.1">
    <property type="nucleotide sequence ID" value="XM_002778873.1"/>
</dbReference>
<dbReference type="OrthoDB" id="423018at2759"/>
<dbReference type="InParanoid" id="C5KXJ0"/>
<name>C5KXJ0_PERM5</name>
<dbReference type="AlphaFoldDB" id="C5KXJ0"/>
<organism evidence="2">
    <name type="scientific">Perkinsus marinus (strain ATCC 50983 / TXsc)</name>
    <dbReference type="NCBI Taxonomy" id="423536"/>
    <lineage>
        <taxon>Eukaryota</taxon>
        <taxon>Sar</taxon>
        <taxon>Alveolata</taxon>
        <taxon>Perkinsozoa</taxon>
        <taxon>Perkinsea</taxon>
        <taxon>Perkinsida</taxon>
        <taxon>Perkinsidae</taxon>
        <taxon>Perkinsus</taxon>
    </lineage>
</organism>
<dbReference type="GeneID" id="9039024"/>
<gene>
    <name evidence="1" type="ORF">Pmar_PMAR000759</name>
</gene>
<proteinExistence type="predicted"/>
<reference evidence="1 2" key="1">
    <citation type="submission" date="2008-07" db="EMBL/GenBank/DDBJ databases">
        <authorList>
            <person name="El-Sayed N."/>
            <person name="Caler E."/>
            <person name="Inman J."/>
            <person name="Amedeo P."/>
            <person name="Hass B."/>
            <person name="Wortman J."/>
        </authorList>
    </citation>
    <scope>NUCLEOTIDE SEQUENCE [LARGE SCALE GENOMIC DNA]</scope>
    <source>
        <strain evidence="2">ATCC 50983 / TXsc</strain>
    </source>
</reference>
<evidence type="ECO:0000313" key="2">
    <source>
        <dbReference type="Proteomes" id="UP000007800"/>
    </source>
</evidence>
<evidence type="ECO:0000313" key="1">
    <source>
        <dbReference type="EMBL" id="EER10714.1"/>
    </source>
</evidence>
<dbReference type="Proteomes" id="UP000007800">
    <property type="component" value="Unassembled WGS sequence"/>
</dbReference>
<dbReference type="OMA" id="NSELTHM"/>
<keyword evidence="2" id="KW-1185">Reference proteome</keyword>
<protein>
    <submittedName>
        <fullName evidence="1">Uncharacterized protein</fullName>
    </submittedName>
</protein>
<sequence length="307" mass="33909">MHRLSIHLRSAVKAQRPLRTLTMSDDNSELTHMTNVEVTRQMRAARDKADSKELSKTAKQEALATLHALYQESLSSIRRLHYSSYEFSELALTAARAPSTGGAAEEVLRMVLDEVINRQEPVNCRGKLGRSTYDLITRAANDHTSARAGGDFSENVPLNQGWTMVTLKNLTAGFCTSRGLRIMAEESLGGKLIAEYVGDRVVLAPEAAVELSSGLSGRGAVQMLTGLCNYTIHYPKLDAHGYEALSVRVWARLLGLASRHSVTELALSDFAILYRKIAEVLPHLDEDSRHDVARAAEWLLMYAEDVT</sequence>
<accession>C5KXJ0</accession>